<sequence>MLSPLLKKVLLYGGGFWLLCFGLSKFGLYWMRKDTPPFLVDMEEHLAENPRVVARIGEGAENFEYSYNNHDLEKDTLPYSFSMSGSLGRLRIEGYALKKQNQWVPVKADTLFTSSE</sequence>
<keyword evidence="1" id="KW-0812">Transmembrane</keyword>
<evidence type="ECO:0000313" key="2">
    <source>
        <dbReference type="EMBL" id="MBF9239860.1"/>
    </source>
</evidence>
<comment type="caution">
    <text evidence="2">The sequence shown here is derived from an EMBL/GenBank/DDBJ whole genome shotgun (WGS) entry which is preliminary data.</text>
</comment>
<reference evidence="2 3" key="1">
    <citation type="submission" date="2020-11" db="EMBL/GenBank/DDBJ databases">
        <authorList>
            <person name="Kim M.K."/>
        </authorList>
    </citation>
    <scope>NUCLEOTIDE SEQUENCE [LARGE SCALE GENOMIC DNA]</scope>
    <source>
        <strain evidence="2 3">BT683</strain>
    </source>
</reference>
<name>A0ABS0INA8_9BACT</name>
<proteinExistence type="predicted"/>
<keyword evidence="1" id="KW-0472">Membrane</keyword>
<keyword evidence="1" id="KW-1133">Transmembrane helix</keyword>
<organism evidence="2 3">
    <name type="scientific">Hymenobacter jeongseonensis</name>
    <dbReference type="NCBI Taxonomy" id="2791027"/>
    <lineage>
        <taxon>Bacteria</taxon>
        <taxon>Pseudomonadati</taxon>
        <taxon>Bacteroidota</taxon>
        <taxon>Cytophagia</taxon>
        <taxon>Cytophagales</taxon>
        <taxon>Hymenobacteraceae</taxon>
        <taxon>Hymenobacter</taxon>
    </lineage>
</organism>
<dbReference type="Proteomes" id="UP000597617">
    <property type="component" value="Unassembled WGS sequence"/>
</dbReference>
<evidence type="ECO:0000256" key="1">
    <source>
        <dbReference type="SAM" id="Phobius"/>
    </source>
</evidence>
<feature type="transmembrane region" description="Helical" evidence="1">
    <location>
        <begin position="9"/>
        <end position="31"/>
    </location>
</feature>
<dbReference type="EMBL" id="JADQDQ010000019">
    <property type="protein sequence ID" value="MBF9239860.1"/>
    <property type="molecule type" value="Genomic_DNA"/>
</dbReference>
<accession>A0ABS0INA8</accession>
<dbReference type="RefSeq" id="WP_196284210.1">
    <property type="nucleotide sequence ID" value="NZ_JADQDQ010000019.1"/>
</dbReference>
<keyword evidence="3" id="KW-1185">Reference proteome</keyword>
<evidence type="ECO:0000313" key="3">
    <source>
        <dbReference type="Proteomes" id="UP000597617"/>
    </source>
</evidence>
<gene>
    <name evidence="2" type="ORF">I2I05_20880</name>
</gene>
<protein>
    <submittedName>
        <fullName evidence="2">Uncharacterized protein</fullName>
    </submittedName>
</protein>